<dbReference type="InterPro" id="IPR018490">
    <property type="entry name" value="cNMP-bd_dom_sf"/>
</dbReference>
<dbReference type="GeneID" id="53316560"/>
<dbReference type="PRINTS" id="PR00034">
    <property type="entry name" value="HTHCRP"/>
</dbReference>
<dbReference type="KEGG" id="hjo:AY555_05260"/>
<dbReference type="InterPro" id="IPR036388">
    <property type="entry name" value="WH-like_DNA-bd_sf"/>
</dbReference>
<dbReference type="FunFam" id="1.10.10.10:FF:000028">
    <property type="entry name" value="Fumarate/nitrate reduction transcriptional regulator Fnr"/>
    <property type="match status" value="1"/>
</dbReference>
<dbReference type="PROSITE" id="PS51063">
    <property type="entry name" value="HTH_CRP_2"/>
    <property type="match status" value="1"/>
</dbReference>
<dbReference type="SMART" id="SM00100">
    <property type="entry name" value="cNMP"/>
    <property type="match status" value="1"/>
</dbReference>
<dbReference type="SMART" id="SM00419">
    <property type="entry name" value="HTH_CRP"/>
    <property type="match status" value="1"/>
</dbReference>
<sequence>MPVSALVSAFVPAGSRMDCACCDLDERAFCAGLAQTSSALRAIRHDMRMEAQATVFREGDATDHIFTLVSGAVKLSKLMIDGRRQIVGFLFPGDFFGFGHNGLYGYTAETLSPVTLCRFSLLSLDTVVAGSRELERRLLNRMIAELSFAQEQMLLLGRMSAREKVAHFLLMLSRRATQRGDVPSPLSVPMSRLDIADYLGLTIETVSRTLTGLKKERLITINGNTQVDLLDMQALEQIAAGGCLC</sequence>
<dbReference type="PANTHER" id="PTHR24567:SF75">
    <property type="entry name" value="FUMARATE AND NITRATE REDUCTION REGULATORY PROTEIN"/>
    <property type="match status" value="1"/>
</dbReference>
<evidence type="ECO:0000256" key="2">
    <source>
        <dbReference type="ARBA" id="ARBA00023125"/>
    </source>
</evidence>
<gene>
    <name evidence="6" type="ORF">AY555_05260</name>
</gene>
<dbReference type="GO" id="GO:0003700">
    <property type="term" value="F:DNA-binding transcription factor activity"/>
    <property type="evidence" value="ECO:0007669"/>
    <property type="project" value="InterPro"/>
</dbReference>
<evidence type="ECO:0000256" key="1">
    <source>
        <dbReference type="ARBA" id="ARBA00023015"/>
    </source>
</evidence>
<name>A0A143DD78_9PROT</name>
<dbReference type="InterPro" id="IPR036390">
    <property type="entry name" value="WH_DNA-bd_sf"/>
</dbReference>
<evidence type="ECO:0000259" key="4">
    <source>
        <dbReference type="PROSITE" id="PS50042"/>
    </source>
</evidence>
<dbReference type="AlphaFoldDB" id="A0A143DD78"/>
<dbReference type="Gene3D" id="1.10.10.10">
    <property type="entry name" value="Winged helix-like DNA-binding domain superfamily/Winged helix DNA-binding domain"/>
    <property type="match status" value="1"/>
</dbReference>
<dbReference type="SUPFAM" id="SSF51206">
    <property type="entry name" value="cAMP-binding domain-like"/>
    <property type="match status" value="1"/>
</dbReference>
<evidence type="ECO:0000313" key="7">
    <source>
        <dbReference type="Proteomes" id="UP000076066"/>
    </source>
</evidence>
<proteinExistence type="predicted"/>
<dbReference type="InterPro" id="IPR050397">
    <property type="entry name" value="Env_Response_Regulators"/>
</dbReference>
<evidence type="ECO:0000313" key="6">
    <source>
        <dbReference type="EMBL" id="AMW34682.1"/>
    </source>
</evidence>
<evidence type="ECO:0000259" key="5">
    <source>
        <dbReference type="PROSITE" id="PS51063"/>
    </source>
</evidence>
<dbReference type="Pfam" id="PF00027">
    <property type="entry name" value="cNMP_binding"/>
    <property type="match status" value="1"/>
</dbReference>
<dbReference type="Gene3D" id="2.60.120.10">
    <property type="entry name" value="Jelly Rolls"/>
    <property type="match status" value="1"/>
</dbReference>
<keyword evidence="2" id="KW-0238">DNA-binding</keyword>
<dbReference type="GO" id="GO:0003677">
    <property type="term" value="F:DNA binding"/>
    <property type="evidence" value="ECO:0007669"/>
    <property type="project" value="UniProtKB-KW"/>
</dbReference>
<accession>A0A143DD78</accession>
<keyword evidence="3" id="KW-0804">Transcription</keyword>
<dbReference type="SUPFAM" id="SSF46785">
    <property type="entry name" value="Winged helix' DNA-binding domain"/>
    <property type="match status" value="1"/>
</dbReference>
<dbReference type="InterPro" id="IPR000595">
    <property type="entry name" value="cNMP-bd_dom"/>
</dbReference>
<dbReference type="PROSITE" id="PS50042">
    <property type="entry name" value="CNMP_BINDING_3"/>
    <property type="match status" value="1"/>
</dbReference>
<dbReference type="InterPro" id="IPR014710">
    <property type="entry name" value="RmlC-like_jellyroll"/>
</dbReference>
<dbReference type="RefSeq" id="WP_066134340.1">
    <property type="nucleotide sequence ID" value="NZ_CP014525.1"/>
</dbReference>
<reference evidence="6 7" key="1">
    <citation type="submission" date="2016-02" db="EMBL/GenBank/DDBJ databases">
        <title>Complete Genome of H5569, the type strain of the newly described species Haematospirillium jordaniae.</title>
        <authorList>
            <person name="Nicholson A.C."/>
            <person name="Humrighouse B.W."/>
            <person name="Loparov V."/>
            <person name="McQuiston J.R."/>
        </authorList>
    </citation>
    <scope>NUCLEOTIDE SEQUENCE [LARGE SCALE GENOMIC DNA]</scope>
    <source>
        <strain evidence="6 7">H5569</strain>
    </source>
</reference>
<evidence type="ECO:0000256" key="3">
    <source>
        <dbReference type="ARBA" id="ARBA00023163"/>
    </source>
</evidence>
<keyword evidence="7" id="KW-1185">Reference proteome</keyword>
<dbReference type="InterPro" id="IPR012318">
    <property type="entry name" value="HTH_CRP"/>
</dbReference>
<dbReference type="PROSITE" id="PS00042">
    <property type="entry name" value="HTH_CRP_1"/>
    <property type="match status" value="1"/>
</dbReference>
<feature type="domain" description="Cyclic nucleotide-binding" evidence="4">
    <location>
        <begin position="33"/>
        <end position="97"/>
    </location>
</feature>
<dbReference type="EMBL" id="CP014525">
    <property type="protein sequence ID" value="AMW34682.1"/>
    <property type="molecule type" value="Genomic_DNA"/>
</dbReference>
<dbReference type="OrthoDB" id="7584044at2"/>
<feature type="domain" description="HTH crp-type" evidence="5">
    <location>
        <begin position="159"/>
        <end position="233"/>
    </location>
</feature>
<dbReference type="STRING" id="1549855.AY555_05260"/>
<organism evidence="6 7">
    <name type="scientific">Haematospirillum jordaniae</name>
    <dbReference type="NCBI Taxonomy" id="1549855"/>
    <lineage>
        <taxon>Bacteria</taxon>
        <taxon>Pseudomonadati</taxon>
        <taxon>Pseudomonadota</taxon>
        <taxon>Alphaproteobacteria</taxon>
        <taxon>Rhodospirillales</taxon>
        <taxon>Novispirillaceae</taxon>
        <taxon>Haematospirillum</taxon>
    </lineage>
</organism>
<dbReference type="InterPro" id="IPR018335">
    <property type="entry name" value="Tscrpt_reg_HTH_Crp-type_CS"/>
</dbReference>
<evidence type="ECO:0008006" key="8">
    <source>
        <dbReference type="Google" id="ProtNLM"/>
    </source>
</evidence>
<protein>
    <recommendedName>
        <fullName evidence="8">Crp/Fnr family transcriptional regulator</fullName>
    </recommendedName>
</protein>
<keyword evidence="1" id="KW-0805">Transcription regulation</keyword>
<dbReference type="PANTHER" id="PTHR24567">
    <property type="entry name" value="CRP FAMILY TRANSCRIPTIONAL REGULATORY PROTEIN"/>
    <property type="match status" value="1"/>
</dbReference>
<dbReference type="GO" id="GO:0005829">
    <property type="term" value="C:cytosol"/>
    <property type="evidence" value="ECO:0007669"/>
    <property type="project" value="TreeGrafter"/>
</dbReference>
<dbReference type="CDD" id="cd00038">
    <property type="entry name" value="CAP_ED"/>
    <property type="match status" value="1"/>
</dbReference>
<dbReference type="Pfam" id="PF13545">
    <property type="entry name" value="HTH_Crp_2"/>
    <property type="match status" value="1"/>
</dbReference>
<dbReference type="Proteomes" id="UP000076066">
    <property type="component" value="Chromosome"/>
</dbReference>
<dbReference type="CDD" id="cd00092">
    <property type="entry name" value="HTH_CRP"/>
    <property type="match status" value="1"/>
</dbReference>